<dbReference type="Pfam" id="PF21352">
    <property type="entry name" value="Zn_ribbon_Thio2"/>
    <property type="match status" value="1"/>
</dbReference>
<dbReference type="PANTHER" id="PTHR45663:SF11">
    <property type="entry name" value="GEO12009P1"/>
    <property type="match status" value="1"/>
</dbReference>
<feature type="domain" description="Thioredoxin" evidence="8">
    <location>
        <begin position="12"/>
        <end position="144"/>
    </location>
</feature>
<proteinExistence type="inferred from homology"/>
<keyword evidence="5" id="KW-1015">Disulfide bond</keyword>
<sequence>MNDSLHISCPVCLATNRIPSARLKHSPQCGRCKSQLFAGHPVEADSETFKRIVANTDIPVLVDFWAEWCGPCKMMAPIFAQAALELEPECRLIKVNTEQAQQLASHYQIRSIPTLMLLHRGQEVGRQAGAMDLNNLQRWVRSHL</sequence>
<keyword evidence="3" id="KW-0479">Metal-binding</keyword>
<evidence type="ECO:0000256" key="3">
    <source>
        <dbReference type="ARBA" id="ARBA00022723"/>
    </source>
</evidence>
<dbReference type="Gene3D" id="3.40.30.10">
    <property type="entry name" value="Glutaredoxin"/>
    <property type="match status" value="1"/>
</dbReference>
<evidence type="ECO:0000256" key="2">
    <source>
        <dbReference type="ARBA" id="ARBA00022448"/>
    </source>
</evidence>
<dbReference type="Gene3D" id="2.30.30.380">
    <property type="entry name" value="Zn-finger domain of Sec23/24"/>
    <property type="match status" value="1"/>
</dbReference>
<dbReference type="Proteomes" id="UP001159257">
    <property type="component" value="Unassembled WGS sequence"/>
</dbReference>
<comment type="similarity">
    <text evidence="1">Belongs to the thioredoxin family.</text>
</comment>
<dbReference type="InterPro" id="IPR017937">
    <property type="entry name" value="Thioredoxin_CS"/>
</dbReference>
<dbReference type="NCBIfam" id="NF008229">
    <property type="entry name" value="PRK10996.1"/>
    <property type="match status" value="1"/>
</dbReference>
<dbReference type="PROSITE" id="PS00194">
    <property type="entry name" value="THIOREDOXIN_1"/>
    <property type="match status" value="1"/>
</dbReference>
<comment type="caution">
    <text evidence="9">The sequence shown here is derived from an EMBL/GenBank/DDBJ whole genome shotgun (WGS) entry which is preliminary data.</text>
</comment>
<dbReference type="InterPro" id="IPR013766">
    <property type="entry name" value="Thioredoxin_domain"/>
</dbReference>
<evidence type="ECO:0000313" key="10">
    <source>
        <dbReference type="Proteomes" id="UP001159257"/>
    </source>
</evidence>
<keyword evidence="4" id="KW-0249">Electron transport</keyword>
<dbReference type="NCBIfam" id="TIGR01068">
    <property type="entry name" value="thioredoxin"/>
    <property type="match status" value="1"/>
</dbReference>
<evidence type="ECO:0000256" key="5">
    <source>
        <dbReference type="ARBA" id="ARBA00023157"/>
    </source>
</evidence>
<evidence type="ECO:0000256" key="4">
    <source>
        <dbReference type="ARBA" id="ARBA00022982"/>
    </source>
</evidence>
<dbReference type="PRINTS" id="PR00421">
    <property type="entry name" value="THIOREDOXIN"/>
</dbReference>
<dbReference type="InterPro" id="IPR005746">
    <property type="entry name" value="Thioredoxin"/>
</dbReference>
<keyword evidence="2" id="KW-0813">Transport</keyword>
<name>A0ABY1RVW4_9GAMM</name>
<organism evidence="9 10">
    <name type="scientific">Marinobacterium sediminicola</name>
    <dbReference type="NCBI Taxonomy" id="518898"/>
    <lineage>
        <taxon>Bacteria</taxon>
        <taxon>Pseudomonadati</taxon>
        <taxon>Pseudomonadota</taxon>
        <taxon>Gammaproteobacteria</taxon>
        <taxon>Oceanospirillales</taxon>
        <taxon>Oceanospirillaceae</taxon>
        <taxon>Marinobacterium</taxon>
    </lineage>
</organism>
<dbReference type="CDD" id="cd02947">
    <property type="entry name" value="TRX_family"/>
    <property type="match status" value="1"/>
</dbReference>
<keyword evidence="6" id="KW-0676">Redox-active center</keyword>
<gene>
    <name evidence="9" type="ORF">SAMN04487964_10158</name>
</gene>
<reference evidence="9 10" key="1">
    <citation type="submission" date="2017-05" db="EMBL/GenBank/DDBJ databases">
        <authorList>
            <person name="Varghese N."/>
            <person name="Submissions S."/>
        </authorList>
    </citation>
    <scope>NUCLEOTIDE SEQUENCE [LARGE SCALE GENOMIC DNA]</scope>
    <source>
        <strain evidence="9 10">CGMCC 1.7287</strain>
    </source>
</reference>
<accession>A0ABY1RVW4</accession>
<dbReference type="InterPro" id="IPR036249">
    <property type="entry name" value="Thioredoxin-like_sf"/>
</dbReference>
<dbReference type="EMBL" id="FXWV01000001">
    <property type="protein sequence ID" value="SMR68923.1"/>
    <property type="molecule type" value="Genomic_DNA"/>
</dbReference>
<dbReference type="SUPFAM" id="SSF52833">
    <property type="entry name" value="Thioredoxin-like"/>
    <property type="match status" value="1"/>
</dbReference>
<evidence type="ECO:0000256" key="1">
    <source>
        <dbReference type="ARBA" id="ARBA00008987"/>
    </source>
</evidence>
<dbReference type="RefSeq" id="WP_239042165.1">
    <property type="nucleotide sequence ID" value="NZ_BAAAEY010000002.1"/>
</dbReference>
<evidence type="ECO:0000256" key="6">
    <source>
        <dbReference type="ARBA" id="ARBA00023284"/>
    </source>
</evidence>
<evidence type="ECO:0000313" key="9">
    <source>
        <dbReference type="EMBL" id="SMR68923.1"/>
    </source>
</evidence>
<evidence type="ECO:0000259" key="8">
    <source>
        <dbReference type="PROSITE" id="PS51352"/>
    </source>
</evidence>
<protein>
    <recommendedName>
        <fullName evidence="7">Thioredoxin</fullName>
    </recommendedName>
</protein>
<dbReference type="Pfam" id="PF00085">
    <property type="entry name" value="Thioredoxin"/>
    <property type="match status" value="1"/>
</dbReference>
<dbReference type="InterPro" id="IPR049299">
    <property type="entry name" value="Thio2_N"/>
</dbReference>
<evidence type="ECO:0000256" key="7">
    <source>
        <dbReference type="NCBIfam" id="TIGR01068"/>
    </source>
</evidence>
<dbReference type="PANTHER" id="PTHR45663">
    <property type="entry name" value="GEO12009P1"/>
    <property type="match status" value="1"/>
</dbReference>
<dbReference type="PROSITE" id="PS51352">
    <property type="entry name" value="THIOREDOXIN_2"/>
    <property type="match status" value="1"/>
</dbReference>
<keyword evidence="10" id="KW-1185">Reference proteome</keyword>